<feature type="compositionally biased region" description="Basic and acidic residues" evidence="1">
    <location>
        <begin position="520"/>
        <end position="530"/>
    </location>
</feature>
<feature type="compositionally biased region" description="Basic and acidic residues" evidence="1">
    <location>
        <begin position="444"/>
        <end position="455"/>
    </location>
</feature>
<keyword evidence="3" id="KW-1185">Reference proteome</keyword>
<sequence length="565" mass="65637">MQKLLKQCIDQNELENAHFENEQEAMTHFIENSKTVMGDAHVHLTALQDSIASIFKLVREESKSMNFEVNSQVVVSSFSEIISNIDSFRSIDDVNYSLRNAIEHYKERSKGDKNHVLVEFFMRWMFETLPYYHNKTLNTLLEEKNSEMTQLRAECDERLENTQQQLNNEISNLIDAKNKLREQFLNLNNVAKRLKKELSMKDITIQEQGEEIKNSRLEQGRISQVVQQLEREIELLRSEAKEMRVKYEDQVHAERLENDALKEENINLQNTVKLLQENKLDLQHTISELQEVISKLKDNYHKARQQNLNTEETLKQTSEVLTSTLDHKKFLEEANRKYQGDISRLNQELESQRESIRRLEREISNKNAKLKSSERLMAFEKEKAAESEDRLRQTLKNSAQLCSTGRVKELEEQVEQLNITNRRILDINKAVMEENKQIKEKLREKKLLESNHGEDAANSGTPERTSLEKKQASVKTPDMQTLSAFETPKSITDVSPITPGFSSSGTTVDSEDSVNMSTNSEDHVEDKEEASQSPLHQPQQTTAKKTLRRRNSPSNKRGHQFHQEI</sequence>
<dbReference type="Gene3D" id="1.20.5.50">
    <property type="match status" value="1"/>
</dbReference>
<feature type="compositionally biased region" description="Basic residues" evidence="1">
    <location>
        <begin position="545"/>
        <end position="565"/>
    </location>
</feature>
<organism evidence="2 3">
    <name type="scientific">Naegleria lovaniensis</name>
    <name type="common">Amoeba</name>
    <dbReference type="NCBI Taxonomy" id="51637"/>
    <lineage>
        <taxon>Eukaryota</taxon>
        <taxon>Discoba</taxon>
        <taxon>Heterolobosea</taxon>
        <taxon>Tetramitia</taxon>
        <taxon>Eutetramitia</taxon>
        <taxon>Vahlkampfiidae</taxon>
        <taxon>Naegleria</taxon>
    </lineage>
</organism>
<evidence type="ECO:0000313" key="3">
    <source>
        <dbReference type="Proteomes" id="UP000816034"/>
    </source>
</evidence>
<feature type="compositionally biased region" description="Polar residues" evidence="1">
    <location>
        <begin position="531"/>
        <end position="544"/>
    </location>
</feature>
<protein>
    <submittedName>
        <fullName evidence="2">Uncharacterized protein</fullName>
    </submittedName>
</protein>
<name>A0AA88GKS8_NAELO</name>
<feature type="compositionally biased region" description="Polar residues" evidence="1">
    <location>
        <begin position="478"/>
        <end position="519"/>
    </location>
</feature>
<dbReference type="GeneID" id="68100888"/>
<evidence type="ECO:0000313" key="2">
    <source>
        <dbReference type="EMBL" id="KAG2378291.1"/>
    </source>
</evidence>
<feature type="region of interest" description="Disordered" evidence="1">
    <location>
        <begin position="444"/>
        <end position="565"/>
    </location>
</feature>
<dbReference type="EMBL" id="PYSW02000034">
    <property type="protein sequence ID" value="KAG2378291.1"/>
    <property type="molecule type" value="Genomic_DNA"/>
</dbReference>
<comment type="caution">
    <text evidence="2">The sequence shown here is derived from an EMBL/GenBank/DDBJ whole genome shotgun (WGS) entry which is preliminary data.</text>
</comment>
<proteinExistence type="predicted"/>
<accession>A0AA88GKS8</accession>
<dbReference type="RefSeq" id="XP_044545553.1">
    <property type="nucleotide sequence ID" value="XM_044698510.1"/>
</dbReference>
<dbReference type="Proteomes" id="UP000816034">
    <property type="component" value="Unassembled WGS sequence"/>
</dbReference>
<reference evidence="2 3" key="1">
    <citation type="journal article" date="2018" name="BMC Genomics">
        <title>The genome of Naegleria lovaniensis, the basis for a comparative approach to unravel pathogenicity factors of the human pathogenic amoeba N. fowleri.</title>
        <authorList>
            <person name="Liechti N."/>
            <person name="Schurch N."/>
            <person name="Bruggmann R."/>
            <person name="Wittwer M."/>
        </authorList>
    </citation>
    <scope>NUCLEOTIDE SEQUENCE [LARGE SCALE GENOMIC DNA]</scope>
    <source>
        <strain evidence="2 3">ATCC 30569</strain>
    </source>
</reference>
<dbReference type="AlphaFoldDB" id="A0AA88GKS8"/>
<gene>
    <name evidence="2" type="ORF">C9374_008434</name>
</gene>
<evidence type="ECO:0000256" key="1">
    <source>
        <dbReference type="SAM" id="MobiDB-lite"/>
    </source>
</evidence>